<evidence type="ECO:0000256" key="13">
    <source>
        <dbReference type="ARBA" id="ARBA00046278"/>
    </source>
</evidence>
<dbReference type="NCBIfam" id="TIGR00231">
    <property type="entry name" value="small_GTP"/>
    <property type="match status" value="1"/>
</dbReference>
<dbReference type="Proteomes" id="UP001634394">
    <property type="component" value="Unassembled WGS sequence"/>
</dbReference>
<keyword evidence="7" id="KW-0342">GTP-binding</keyword>
<keyword evidence="8" id="KW-0472">Membrane</keyword>
<evidence type="ECO:0000256" key="1">
    <source>
        <dbReference type="ARBA" id="ARBA00004580"/>
    </source>
</evidence>
<evidence type="ECO:0000256" key="8">
    <source>
        <dbReference type="ARBA" id="ARBA00023136"/>
    </source>
</evidence>
<comment type="similarity">
    <text evidence="2">Belongs to the small GTPase superfamily. Rab family.</text>
</comment>
<keyword evidence="10" id="KW-0636">Prenylation</keyword>
<dbReference type="SMART" id="SM00177">
    <property type="entry name" value="ARF"/>
    <property type="match status" value="1"/>
</dbReference>
<evidence type="ECO:0000256" key="7">
    <source>
        <dbReference type="ARBA" id="ARBA00023134"/>
    </source>
</evidence>
<keyword evidence="4" id="KW-0597">Phosphoprotein</keyword>
<dbReference type="Gene3D" id="3.40.50.300">
    <property type="entry name" value="P-loop containing nucleotide triphosphate hydrolases"/>
    <property type="match status" value="1"/>
</dbReference>
<dbReference type="SMART" id="SM00174">
    <property type="entry name" value="RHO"/>
    <property type="match status" value="1"/>
</dbReference>
<evidence type="ECO:0000256" key="14">
    <source>
        <dbReference type="ARBA" id="ARBA00067841"/>
    </source>
</evidence>
<dbReference type="GO" id="GO:0005794">
    <property type="term" value="C:Golgi apparatus"/>
    <property type="evidence" value="ECO:0007669"/>
    <property type="project" value="UniProtKB-SubCell"/>
</dbReference>
<name>A0ABD3UYM6_SINWO</name>
<dbReference type="SMART" id="SM00176">
    <property type="entry name" value="RAN"/>
    <property type="match status" value="1"/>
</dbReference>
<sequence>MNFHHNPDADVSFDYKFKLVLVGDAGVGKTSVFRRFQSGTYIETNASTIGVDFTMKTLQIDGKLIKLHIWDTTGQEKFRSIIHSYYRSANGVVMVYDITKKASFDRLSQWLDDVKHYGDPNIVKVLIGNKQDLENMREVPFKEAKSYAQHHGMIDVLETSARENINIDEVFLKLAKELKRRHDTDVGGVGCETPGSIKLKSRSIKLGWGCCGS</sequence>
<dbReference type="InterPro" id="IPR050227">
    <property type="entry name" value="Rab"/>
</dbReference>
<keyword evidence="3" id="KW-0488">Methylation</keyword>
<dbReference type="PRINTS" id="PR00449">
    <property type="entry name" value="RASTRNSFRMNG"/>
</dbReference>
<evidence type="ECO:0000313" key="16">
    <source>
        <dbReference type="Proteomes" id="UP001634394"/>
    </source>
</evidence>
<organism evidence="15 16">
    <name type="scientific">Sinanodonta woodiana</name>
    <name type="common">Chinese pond mussel</name>
    <name type="synonym">Anodonta woodiana</name>
    <dbReference type="NCBI Taxonomy" id="1069815"/>
    <lineage>
        <taxon>Eukaryota</taxon>
        <taxon>Metazoa</taxon>
        <taxon>Spiralia</taxon>
        <taxon>Lophotrochozoa</taxon>
        <taxon>Mollusca</taxon>
        <taxon>Bivalvia</taxon>
        <taxon>Autobranchia</taxon>
        <taxon>Heteroconchia</taxon>
        <taxon>Palaeoheterodonta</taxon>
        <taxon>Unionida</taxon>
        <taxon>Unionoidea</taxon>
        <taxon>Unionidae</taxon>
        <taxon>Unioninae</taxon>
        <taxon>Sinanodonta</taxon>
    </lineage>
</organism>
<evidence type="ECO:0000256" key="9">
    <source>
        <dbReference type="ARBA" id="ARBA00023288"/>
    </source>
</evidence>
<dbReference type="PROSITE" id="PS51419">
    <property type="entry name" value="RAB"/>
    <property type="match status" value="1"/>
</dbReference>
<evidence type="ECO:0000256" key="12">
    <source>
        <dbReference type="ARBA" id="ARBA00037864"/>
    </source>
</evidence>
<dbReference type="EMBL" id="JBJQND010000015">
    <property type="protein sequence ID" value="KAL3853613.1"/>
    <property type="molecule type" value="Genomic_DNA"/>
</dbReference>
<reference evidence="15 16" key="1">
    <citation type="submission" date="2024-11" db="EMBL/GenBank/DDBJ databases">
        <title>Chromosome-level genome assembly of the freshwater bivalve Anodonta woodiana.</title>
        <authorList>
            <person name="Chen X."/>
        </authorList>
    </citation>
    <scope>NUCLEOTIDE SEQUENCE [LARGE SCALE GENOMIC DNA]</scope>
    <source>
        <strain evidence="15">MN2024</strain>
        <tissue evidence="15">Gills</tissue>
    </source>
</reference>
<comment type="caution">
    <text evidence="15">The sequence shown here is derived from an EMBL/GenBank/DDBJ whole genome shotgun (WGS) entry which is preliminary data.</text>
</comment>
<dbReference type="SUPFAM" id="SSF52540">
    <property type="entry name" value="P-loop containing nucleoside triphosphate hydrolases"/>
    <property type="match status" value="1"/>
</dbReference>
<comment type="subcellular location">
    <subcellularLocation>
        <location evidence="1">Cytoplasmic vesicle</location>
        <location evidence="1">Phagosome membrane</location>
    </subcellularLocation>
    <subcellularLocation>
        <location evidence="13">Endomembrane system</location>
        <topology evidence="13">Lipid-anchor</topology>
        <orientation evidence="13">Cytoplasmic side</orientation>
    </subcellularLocation>
    <subcellularLocation>
        <location evidence="12">Golgi apparatus</location>
        <location evidence="12">trans-Golgi network membrane</location>
        <topology evidence="12">Lipid-anchor</topology>
    </subcellularLocation>
</comment>
<dbReference type="SMART" id="SM00175">
    <property type="entry name" value="RAB"/>
    <property type="match status" value="1"/>
</dbReference>
<dbReference type="AlphaFoldDB" id="A0ABD3UYM6"/>
<accession>A0ABD3UYM6</accession>
<dbReference type="FunFam" id="3.40.50.300:FF:000803">
    <property type="entry name" value="Ras-related protein Rab-43"/>
    <property type="match status" value="1"/>
</dbReference>
<evidence type="ECO:0000256" key="6">
    <source>
        <dbReference type="ARBA" id="ARBA00023034"/>
    </source>
</evidence>
<evidence type="ECO:0000256" key="3">
    <source>
        <dbReference type="ARBA" id="ARBA00022481"/>
    </source>
</evidence>
<keyword evidence="16" id="KW-1185">Reference proteome</keyword>
<evidence type="ECO:0000256" key="10">
    <source>
        <dbReference type="ARBA" id="ARBA00023289"/>
    </source>
</evidence>
<dbReference type="GO" id="GO:0030670">
    <property type="term" value="C:phagocytic vesicle membrane"/>
    <property type="evidence" value="ECO:0007669"/>
    <property type="project" value="UniProtKB-SubCell"/>
</dbReference>
<keyword evidence="9" id="KW-0449">Lipoprotein</keyword>
<dbReference type="GO" id="GO:0005525">
    <property type="term" value="F:GTP binding"/>
    <property type="evidence" value="ECO:0007669"/>
    <property type="project" value="UniProtKB-KW"/>
</dbReference>
<proteinExistence type="inferred from homology"/>
<gene>
    <name evidence="15" type="ORF">ACJMK2_017145</name>
</gene>
<evidence type="ECO:0000256" key="11">
    <source>
        <dbReference type="ARBA" id="ARBA00023329"/>
    </source>
</evidence>
<evidence type="ECO:0000313" key="15">
    <source>
        <dbReference type="EMBL" id="KAL3853613.1"/>
    </source>
</evidence>
<dbReference type="InterPro" id="IPR027417">
    <property type="entry name" value="P-loop_NTPase"/>
</dbReference>
<dbReference type="SMART" id="SM00173">
    <property type="entry name" value="RAS"/>
    <property type="match status" value="1"/>
</dbReference>
<evidence type="ECO:0000256" key="2">
    <source>
        <dbReference type="ARBA" id="ARBA00006270"/>
    </source>
</evidence>
<dbReference type="InterPro" id="IPR005225">
    <property type="entry name" value="Small_GTP-bd"/>
</dbReference>
<dbReference type="Pfam" id="PF00071">
    <property type="entry name" value="Ras"/>
    <property type="match status" value="1"/>
</dbReference>
<keyword evidence="11" id="KW-0968">Cytoplasmic vesicle</keyword>
<keyword evidence="5" id="KW-0547">Nucleotide-binding</keyword>
<dbReference type="PROSITE" id="PS51421">
    <property type="entry name" value="RAS"/>
    <property type="match status" value="1"/>
</dbReference>
<evidence type="ECO:0000256" key="5">
    <source>
        <dbReference type="ARBA" id="ARBA00022741"/>
    </source>
</evidence>
<dbReference type="PROSITE" id="PS51420">
    <property type="entry name" value="RHO"/>
    <property type="match status" value="1"/>
</dbReference>
<dbReference type="InterPro" id="IPR001806">
    <property type="entry name" value="Small_GTPase"/>
</dbReference>
<evidence type="ECO:0000256" key="4">
    <source>
        <dbReference type="ARBA" id="ARBA00022553"/>
    </source>
</evidence>
<protein>
    <recommendedName>
        <fullName evidence="14">Ras-related protein Rab-43</fullName>
    </recommendedName>
</protein>
<dbReference type="PANTHER" id="PTHR47977">
    <property type="entry name" value="RAS-RELATED PROTEIN RAB"/>
    <property type="match status" value="1"/>
</dbReference>
<keyword evidence="6" id="KW-0333">Golgi apparatus</keyword>